<comment type="caution">
    <text evidence="7">The sequence shown here is derived from an EMBL/GenBank/DDBJ whole genome shotgun (WGS) entry which is preliminary data.</text>
</comment>
<feature type="region of interest" description="Disordered" evidence="4">
    <location>
        <begin position="391"/>
        <end position="517"/>
    </location>
</feature>
<keyword evidence="5" id="KW-0472">Membrane</keyword>
<dbReference type="EMBL" id="JAGSMN010000529">
    <property type="protein sequence ID" value="MBR7675759.1"/>
    <property type="molecule type" value="Genomic_DNA"/>
</dbReference>
<feature type="transmembrane region" description="Helical" evidence="5">
    <location>
        <begin position="526"/>
        <end position="548"/>
    </location>
</feature>
<feature type="compositionally biased region" description="Gly residues" evidence="4">
    <location>
        <begin position="418"/>
        <end position="429"/>
    </location>
</feature>
<protein>
    <submittedName>
        <fullName evidence="7">AAA family ATPase</fullName>
    </submittedName>
</protein>
<organism evidence="7 8">
    <name type="scientific">Streptomyces daliensis</name>
    <dbReference type="NCBI Taxonomy" id="299421"/>
    <lineage>
        <taxon>Bacteria</taxon>
        <taxon>Bacillati</taxon>
        <taxon>Actinomycetota</taxon>
        <taxon>Actinomycetes</taxon>
        <taxon>Kitasatosporales</taxon>
        <taxon>Streptomycetaceae</taxon>
        <taxon>Streptomyces</taxon>
    </lineage>
</organism>
<dbReference type="PANTHER" id="PTHR43384:SF6">
    <property type="entry name" value="SEPTUM SITE-DETERMINING PROTEIN MIND HOMOLOG, CHLOROPLASTIC"/>
    <property type="match status" value="1"/>
</dbReference>
<keyword evidence="2" id="KW-0067">ATP-binding</keyword>
<gene>
    <name evidence="7" type="ORF">KDA82_22630</name>
</gene>
<dbReference type="GO" id="GO:0005524">
    <property type="term" value="F:ATP binding"/>
    <property type="evidence" value="ECO:0007669"/>
    <property type="project" value="UniProtKB-KW"/>
</dbReference>
<dbReference type="Gene3D" id="3.40.50.300">
    <property type="entry name" value="P-loop containing nucleotide triphosphate hydrolases"/>
    <property type="match status" value="1"/>
</dbReference>
<comment type="caution">
    <text evidence="3">Lacks conserved residue(s) required for the propagation of feature annotation.</text>
</comment>
<keyword evidence="1" id="KW-0547">Nucleotide-binding</keyword>
<evidence type="ECO:0000313" key="8">
    <source>
        <dbReference type="Proteomes" id="UP000675554"/>
    </source>
</evidence>
<dbReference type="GO" id="GO:0009898">
    <property type="term" value="C:cytoplasmic side of plasma membrane"/>
    <property type="evidence" value="ECO:0007669"/>
    <property type="project" value="TreeGrafter"/>
</dbReference>
<dbReference type="InterPro" id="IPR050625">
    <property type="entry name" value="ParA/MinD_ATPase"/>
</dbReference>
<reference evidence="7" key="1">
    <citation type="submission" date="2021-04" db="EMBL/GenBank/DDBJ databases">
        <title>Sequencing of actinobacteria type strains.</title>
        <authorList>
            <person name="Nguyen G.-S."/>
            <person name="Wentzel A."/>
        </authorList>
    </citation>
    <scope>NUCLEOTIDE SEQUENCE</scope>
    <source>
        <strain evidence="7">DSM 42095</strain>
    </source>
</reference>
<evidence type="ECO:0000256" key="5">
    <source>
        <dbReference type="SAM" id="Phobius"/>
    </source>
</evidence>
<dbReference type="Pfam" id="PF07811">
    <property type="entry name" value="TadE"/>
    <property type="match status" value="1"/>
</dbReference>
<dbReference type="Pfam" id="PF13614">
    <property type="entry name" value="AAA_31"/>
    <property type="match status" value="1"/>
</dbReference>
<dbReference type="InterPro" id="IPR001789">
    <property type="entry name" value="Sig_transdc_resp-reg_receiver"/>
</dbReference>
<dbReference type="PANTHER" id="PTHR43384">
    <property type="entry name" value="SEPTUM SITE-DETERMINING PROTEIN MIND HOMOLOG, CHLOROPLASTIC-RELATED"/>
    <property type="match status" value="1"/>
</dbReference>
<evidence type="ECO:0000259" key="6">
    <source>
        <dbReference type="PROSITE" id="PS50110"/>
    </source>
</evidence>
<dbReference type="GO" id="GO:0016887">
    <property type="term" value="F:ATP hydrolysis activity"/>
    <property type="evidence" value="ECO:0007669"/>
    <property type="project" value="TreeGrafter"/>
</dbReference>
<accession>A0A8T4IUE8</accession>
<dbReference type="AlphaFoldDB" id="A0A8T4IUE8"/>
<evidence type="ECO:0000256" key="1">
    <source>
        <dbReference type="ARBA" id="ARBA00022741"/>
    </source>
</evidence>
<dbReference type="GO" id="GO:0000160">
    <property type="term" value="P:phosphorelay signal transduction system"/>
    <property type="evidence" value="ECO:0007669"/>
    <property type="project" value="InterPro"/>
</dbReference>
<feature type="compositionally biased region" description="Gly residues" evidence="4">
    <location>
        <begin position="442"/>
        <end position="463"/>
    </location>
</feature>
<dbReference type="GO" id="GO:0051782">
    <property type="term" value="P:negative regulation of cell division"/>
    <property type="evidence" value="ECO:0007669"/>
    <property type="project" value="TreeGrafter"/>
</dbReference>
<dbReference type="Proteomes" id="UP000675554">
    <property type="component" value="Unassembled WGS sequence"/>
</dbReference>
<keyword evidence="5" id="KW-0812">Transmembrane</keyword>
<evidence type="ECO:0000256" key="3">
    <source>
        <dbReference type="PROSITE-ProRule" id="PRU00169"/>
    </source>
</evidence>
<dbReference type="InterPro" id="IPR012495">
    <property type="entry name" value="TadE-like_dom"/>
</dbReference>
<keyword evidence="5" id="KW-1133">Transmembrane helix</keyword>
<dbReference type="SUPFAM" id="SSF52172">
    <property type="entry name" value="CheY-like"/>
    <property type="match status" value="1"/>
</dbReference>
<evidence type="ECO:0000313" key="7">
    <source>
        <dbReference type="EMBL" id="MBR7675759.1"/>
    </source>
</evidence>
<name>A0A8T4IUE8_9ACTN</name>
<dbReference type="InterPro" id="IPR011006">
    <property type="entry name" value="CheY-like_superfamily"/>
</dbReference>
<evidence type="ECO:0000256" key="2">
    <source>
        <dbReference type="ARBA" id="ARBA00022840"/>
    </source>
</evidence>
<feature type="domain" description="Response regulatory" evidence="6">
    <location>
        <begin position="4"/>
        <end position="127"/>
    </location>
</feature>
<dbReference type="InterPro" id="IPR027417">
    <property type="entry name" value="P-loop_NTPase"/>
</dbReference>
<keyword evidence="8" id="KW-1185">Reference proteome</keyword>
<sequence length="638" mass="64845">MVTRIQPAVSDPDAARSVVALLSQLPDSEPVPPAIDSTQLLDGLAQLAAVSLNDLPEVVLVHELIGPLPALELIRETALRFPAVGVILIARDTSPALYSAAMDAGARGVVGLPLAYDEVAARVGPAAAWATGVRRHLTGGGDAAPGPGGHVVAVTGAKGGVGTTLTAVQLALAAAASGRSTALVDMDLQSGDVASYLDVQFRRSAADLAGIKDISPRVLQDAVFTHESGLGLLLAPGEGERGEEVDDRGARQIIGAMKARYEIVVVDCGTQLNAGNAAAIELADRALLLTTPDVVSVRAAKRMVRMWDRLQIRKAEETLTIVNRASRHTEIQPPLIARIVGTPVARSTVPANFKELQTAVDAGRMQDLDARGPVRQALWGLAGELGLVTENTENTENGARGGFGGAAGKQRNKRKPAKGGGAVGPGGGAVSPVPGDRRALPGGPGAAPGGPGGPGPGGSGGTGAHRALPPGSRGRYGSDRGALSFGRRKRGGATGEGDDEGLAEGPPQNGGDRDDRGDRGALSVEFAGMAPIVLVVLAILWQCVLIGYTFSLAGNAADEAARAATSAAADGDPQGACASAATEHLPAQWAANSTVSCQLTGNLWRADVDLRTPILFPGAGNLPFTVSGRAGAAEEGRP</sequence>
<evidence type="ECO:0000256" key="4">
    <source>
        <dbReference type="SAM" id="MobiDB-lite"/>
    </source>
</evidence>
<dbReference type="InterPro" id="IPR025669">
    <property type="entry name" value="AAA_dom"/>
</dbReference>
<proteinExistence type="predicted"/>
<dbReference type="SUPFAM" id="SSF52540">
    <property type="entry name" value="P-loop containing nucleoside triphosphate hydrolases"/>
    <property type="match status" value="1"/>
</dbReference>
<dbReference type="PROSITE" id="PS50110">
    <property type="entry name" value="RESPONSE_REGULATORY"/>
    <property type="match status" value="1"/>
</dbReference>
<dbReference type="GO" id="GO:0005829">
    <property type="term" value="C:cytosol"/>
    <property type="evidence" value="ECO:0007669"/>
    <property type="project" value="TreeGrafter"/>
</dbReference>